<keyword evidence="1" id="KW-0547">Nucleotide-binding</keyword>
<keyword evidence="5" id="KW-1185">Reference proteome</keyword>
<dbReference type="InterPro" id="IPR027417">
    <property type="entry name" value="P-loop_NTPase"/>
</dbReference>
<accession>I7M028</accession>
<dbReference type="Pfam" id="PF00071">
    <property type="entry name" value="Ras"/>
    <property type="match status" value="1"/>
</dbReference>
<dbReference type="SMART" id="SM00176">
    <property type="entry name" value="RAN"/>
    <property type="match status" value="1"/>
</dbReference>
<dbReference type="STRING" id="312017.I7M028"/>
<evidence type="ECO:0000256" key="3">
    <source>
        <dbReference type="SAM" id="MobiDB-lite"/>
    </source>
</evidence>
<sequence>MDDYSISSQGNSDAVKIVVLGQGGVGKTCLILRLRNDDFDENYVPTLQDTYHKNLVVDGLVTQLEILDTAGQEDYEVLRDMWIRNGQCFILMYSINNQESFEDVKSLVKRIEMVKCINQKTFQEMNIQIIIVGSKLDLDSERQVKRELAENFAKQHNLLFKETSAKTGQGCVEVFEDLIRKQKNQQKDINQKQSKSKTKPKKKRRFRCNLI</sequence>
<feature type="region of interest" description="Disordered" evidence="3">
    <location>
        <begin position="184"/>
        <end position="203"/>
    </location>
</feature>
<dbReference type="eggNOG" id="KOG0395">
    <property type="taxonomic scope" value="Eukaryota"/>
</dbReference>
<dbReference type="SMART" id="SM00175">
    <property type="entry name" value="RAB"/>
    <property type="match status" value="1"/>
</dbReference>
<evidence type="ECO:0000256" key="1">
    <source>
        <dbReference type="ARBA" id="ARBA00022741"/>
    </source>
</evidence>
<evidence type="ECO:0000313" key="5">
    <source>
        <dbReference type="Proteomes" id="UP000009168"/>
    </source>
</evidence>
<dbReference type="InterPro" id="IPR020849">
    <property type="entry name" value="Small_GTPase_Ras-type"/>
</dbReference>
<evidence type="ECO:0000313" key="4">
    <source>
        <dbReference type="EMBL" id="EAR85372.2"/>
    </source>
</evidence>
<dbReference type="AlphaFoldDB" id="I7M028"/>
<keyword evidence="2" id="KW-0342">GTP-binding</keyword>
<dbReference type="InterPro" id="IPR005225">
    <property type="entry name" value="Small_GTP-bd"/>
</dbReference>
<dbReference type="GeneID" id="7830068"/>
<dbReference type="Gene3D" id="3.40.50.300">
    <property type="entry name" value="P-loop containing nucleotide triphosphate hydrolases"/>
    <property type="match status" value="1"/>
</dbReference>
<dbReference type="Proteomes" id="UP000009168">
    <property type="component" value="Unassembled WGS sequence"/>
</dbReference>
<gene>
    <name evidence="4" type="ORF">TTHERM_00471490</name>
</gene>
<dbReference type="PROSITE" id="PS51421">
    <property type="entry name" value="RAS"/>
    <property type="match status" value="1"/>
</dbReference>
<dbReference type="FunFam" id="3.40.50.300:FF:001423">
    <property type="entry name" value="Ras family GTPase"/>
    <property type="match status" value="1"/>
</dbReference>
<dbReference type="GO" id="GO:0003924">
    <property type="term" value="F:GTPase activity"/>
    <property type="evidence" value="ECO:0007669"/>
    <property type="project" value="InterPro"/>
</dbReference>
<dbReference type="PROSITE" id="PS51420">
    <property type="entry name" value="RHO"/>
    <property type="match status" value="1"/>
</dbReference>
<dbReference type="SMART" id="SM00174">
    <property type="entry name" value="RHO"/>
    <property type="match status" value="1"/>
</dbReference>
<dbReference type="PRINTS" id="PR00449">
    <property type="entry name" value="RASTRNSFRMNG"/>
</dbReference>
<dbReference type="PROSITE" id="PS51419">
    <property type="entry name" value="RAB"/>
    <property type="match status" value="1"/>
</dbReference>
<dbReference type="SUPFAM" id="SSF52540">
    <property type="entry name" value="P-loop containing nucleoside triphosphate hydrolases"/>
    <property type="match status" value="1"/>
</dbReference>
<proteinExistence type="predicted"/>
<protein>
    <submittedName>
        <fullName evidence="4">Small guanosine triphosphatase family Ras family protein</fullName>
    </submittedName>
</protein>
<dbReference type="CDD" id="cd00876">
    <property type="entry name" value="Ras"/>
    <property type="match status" value="1"/>
</dbReference>
<dbReference type="EMBL" id="GG662622">
    <property type="protein sequence ID" value="EAR85372.2"/>
    <property type="molecule type" value="Genomic_DNA"/>
</dbReference>
<name>I7M028_TETTS</name>
<dbReference type="InParanoid" id="I7M028"/>
<dbReference type="PANTHER" id="PTHR24070">
    <property type="entry name" value="RAS, DI-RAS, AND RHEB FAMILY MEMBERS OF SMALL GTPASE SUPERFAMILY"/>
    <property type="match status" value="1"/>
</dbReference>
<feature type="compositionally biased region" description="Basic residues" evidence="3">
    <location>
        <begin position="194"/>
        <end position="203"/>
    </location>
</feature>
<dbReference type="OrthoDB" id="313066at2759"/>
<evidence type="ECO:0000256" key="2">
    <source>
        <dbReference type="ARBA" id="ARBA00023134"/>
    </source>
</evidence>
<dbReference type="KEGG" id="tet:TTHERM_00471490"/>
<dbReference type="GO" id="GO:0007165">
    <property type="term" value="P:signal transduction"/>
    <property type="evidence" value="ECO:0007669"/>
    <property type="project" value="InterPro"/>
</dbReference>
<dbReference type="OMA" id="QMNYSAV"/>
<dbReference type="GO" id="GO:0005525">
    <property type="term" value="F:GTP binding"/>
    <property type="evidence" value="ECO:0007669"/>
    <property type="project" value="UniProtKB-KW"/>
</dbReference>
<reference evidence="5" key="1">
    <citation type="journal article" date="2006" name="PLoS Biol.">
        <title>Macronuclear genome sequence of the ciliate Tetrahymena thermophila, a model eukaryote.</title>
        <authorList>
            <person name="Eisen J.A."/>
            <person name="Coyne R.S."/>
            <person name="Wu M."/>
            <person name="Wu D."/>
            <person name="Thiagarajan M."/>
            <person name="Wortman J.R."/>
            <person name="Badger J.H."/>
            <person name="Ren Q."/>
            <person name="Amedeo P."/>
            <person name="Jones K.M."/>
            <person name="Tallon L.J."/>
            <person name="Delcher A.L."/>
            <person name="Salzberg S.L."/>
            <person name="Silva J.C."/>
            <person name="Haas B.J."/>
            <person name="Majoros W.H."/>
            <person name="Farzad M."/>
            <person name="Carlton J.M."/>
            <person name="Smith R.K. Jr."/>
            <person name="Garg J."/>
            <person name="Pearlman R.E."/>
            <person name="Karrer K.M."/>
            <person name="Sun L."/>
            <person name="Manning G."/>
            <person name="Elde N.C."/>
            <person name="Turkewitz A.P."/>
            <person name="Asai D.J."/>
            <person name="Wilkes D.E."/>
            <person name="Wang Y."/>
            <person name="Cai H."/>
            <person name="Collins K."/>
            <person name="Stewart B.A."/>
            <person name="Lee S.R."/>
            <person name="Wilamowska K."/>
            <person name="Weinberg Z."/>
            <person name="Ruzzo W.L."/>
            <person name="Wloga D."/>
            <person name="Gaertig J."/>
            <person name="Frankel J."/>
            <person name="Tsao C.-C."/>
            <person name="Gorovsky M.A."/>
            <person name="Keeling P.J."/>
            <person name="Waller R.F."/>
            <person name="Patron N.J."/>
            <person name="Cherry J.M."/>
            <person name="Stover N.A."/>
            <person name="Krieger C.J."/>
            <person name="del Toro C."/>
            <person name="Ryder H.F."/>
            <person name="Williamson S.C."/>
            <person name="Barbeau R.A."/>
            <person name="Hamilton E.P."/>
            <person name="Orias E."/>
        </authorList>
    </citation>
    <scope>NUCLEOTIDE SEQUENCE [LARGE SCALE GENOMIC DNA]</scope>
    <source>
        <strain evidence="5">SB210</strain>
    </source>
</reference>
<dbReference type="InterPro" id="IPR001806">
    <property type="entry name" value="Small_GTPase"/>
</dbReference>
<dbReference type="SMART" id="SM00173">
    <property type="entry name" value="RAS"/>
    <property type="match status" value="1"/>
</dbReference>
<dbReference type="NCBIfam" id="TIGR00231">
    <property type="entry name" value="small_GTP"/>
    <property type="match status" value="1"/>
</dbReference>
<dbReference type="RefSeq" id="XP_001033035.2">
    <property type="nucleotide sequence ID" value="XM_001033035.3"/>
</dbReference>
<dbReference type="HOGENOM" id="CLU_041217_9_8_1"/>
<organism evidence="4 5">
    <name type="scientific">Tetrahymena thermophila (strain SB210)</name>
    <dbReference type="NCBI Taxonomy" id="312017"/>
    <lineage>
        <taxon>Eukaryota</taxon>
        <taxon>Sar</taxon>
        <taxon>Alveolata</taxon>
        <taxon>Ciliophora</taxon>
        <taxon>Intramacronucleata</taxon>
        <taxon>Oligohymenophorea</taxon>
        <taxon>Hymenostomatida</taxon>
        <taxon>Tetrahymenina</taxon>
        <taxon>Tetrahymenidae</taxon>
        <taxon>Tetrahymena</taxon>
    </lineage>
</organism>
<dbReference type="GO" id="GO:0016020">
    <property type="term" value="C:membrane"/>
    <property type="evidence" value="ECO:0007669"/>
    <property type="project" value="InterPro"/>
</dbReference>